<feature type="region of interest" description="Disordered" evidence="1">
    <location>
        <begin position="1"/>
        <end position="39"/>
    </location>
</feature>
<dbReference type="Pfam" id="PF14179">
    <property type="entry name" value="YppG"/>
    <property type="match status" value="1"/>
</dbReference>
<sequence length="113" mass="12980">MFKNTQHVQGRPPHFANQQPYMYPPRPYPPSVPPYPQSEYTSHPYGAVHSMGFPGQMPKQKKMNMKSLMNGFVDQEGQIDVQKTMATVDTAMKTYQQVTPMIKQLATFFITRP</sequence>
<evidence type="ECO:0008006" key="4">
    <source>
        <dbReference type="Google" id="ProtNLM"/>
    </source>
</evidence>
<comment type="caution">
    <text evidence="2">The sequence shown here is derived from an EMBL/GenBank/DDBJ whole genome shotgun (WGS) entry which is preliminary data.</text>
</comment>
<dbReference type="InterPro" id="IPR025555">
    <property type="entry name" value="YppG"/>
</dbReference>
<organism evidence="2 3">
    <name type="scientific">Geomicrobium sediminis</name>
    <dbReference type="NCBI Taxonomy" id="1347788"/>
    <lineage>
        <taxon>Bacteria</taxon>
        <taxon>Bacillati</taxon>
        <taxon>Bacillota</taxon>
        <taxon>Bacilli</taxon>
        <taxon>Bacillales</taxon>
        <taxon>Geomicrobium</taxon>
    </lineage>
</organism>
<feature type="compositionally biased region" description="Pro residues" evidence="1">
    <location>
        <begin position="22"/>
        <end position="36"/>
    </location>
</feature>
<evidence type="ECO:0000313" key="2">
    <source>
        <dbReference type="EMBL" id="MBM7632705.1"/>
    </source>
</evidence>
<proteinExistence type="predicted"/>
<keyword evidence="3" id="KW-1185">Reference proteome</keyword>
<name>A0ABS2PBB4_9BACL</name>
<evidence type="ECO:0000256" key="1">
    <source>
        <dbReference type="SAM" id="MobiDB-lite"/>
    </source>
</evidence>
<protein>
    <recommendedName>
        <fullName evidence="4">YppG-like protein</fullName>
    </recommendedName>
</protein>
<dbReference type="Proteomes" id="UP000741863">
    <property type="component" value="Unassembled WGS sequence"/>
</dbReference>
<dbReference type="RefSeq" id="WP_204697059.1">
    <property type="nucleotide sequence ID" value="NZ_JAFBEC010000004.1"/>
</dbReference>
<evidence type="ECO:0000313" key="3">
    <source>
        <dbReference type="Proteomes" id="UP000741863"/>
    </source>
</evidence>
<dbReference type="EMBL" id="JAFBEC010000004">
    <property type="protein sequence ID" value="MBM7632705.1"/>
    <property type="molecule type" value="Genomic_DNA"/>
</dbReference>
<accession>A0ABS2PBB4</accession>
<reference evidence="2 3" key="1">
    <citation type="submission" date="2021-01" db="EMBL/GenBank/DDBJ databases">
        <title>Genomic Encyclopedia of Type Strains, Phase IV (KMG-IV): sequencing the most valuable type-strain genomes for metagenomic binning, comparative biology and taxonomic classification.</title>
        <authorList>
            <person name="Goeker M."/>
        </authorList>
    </citation>
    <scope>NUCLEOTIDE SEQUENCE [LARGE SCALE GENOMIC DNA]</scope>
    <source>
        <strain evidence="2 3">DSM 25540</strain>
    </source>
</reference>
<gene>
    <name evidence="2" type="ORF">JOD17_001799</name>
</gene>